<dbReference type="EMBL" id="JAVRBK010000010">
    <property type="protein sequence ID" value="KAK5638464.1"/>
    <property type="molecule type" value="Genomic_DNA"/>
</dbReference>
<feature type="repeat" description="ANK" evidence="3">
    <location>
        <begin position="507"/>
        <end position="539"/>
    </location>
</feature>
<feature type="repeat" description="ANK" evidence="3">
    <location>
        <begin position="307"/>
        <end position="339"/>
    </location>
</feature>
<feature type="repeat" description="ANK" evidence="3">
    <location>
        <begin position="1420"/>
        <end position="1452"/>
    </location>
</feature>
<dbReference type="PROSITE" id="PS50088">
    <property type="entry name" value="ANK_REPEAT"/>
    <property type="match status" value="28"/>
</dbReference>
<feature type="repeat" description="ANK" evidence="3">
    <location>
        <begin position="1452"/>
        <end position="1484"/>
    </location>
</feature>
<feature type="repeat" description="ANK" evidence="3">
    <location>
        <begin position="897"/>
        <end position="929"/>
    </location>
</feature>
<feature type="repeat" description="ANK" evidence="3">
    <location>
        <begin position="77"/>
        <end position="109"/>
    </location>
</feature>
<dbReference type="InterPro" id="IPR002110">
    <property type="entry name" value="Ankyrin_rpt"/>
</dbReference>
<evidence type="ECO:0000256" key="2">
    <source>
        <dbReference type="ARBA" id="ARBA00023043"/>
    </source>
</evidence>
<dbReference type="GO" id="GO:0005737">
    <property type="term" value="C:cytoplasm"/>
    <property type="evidence" value="ECO:0007669"/>
    <property type="project" value="TreeGrafter"/>
</dbReference>
<feature type="repeat" description="ANK" evidence="3">
    <location>
        <begin position="994"/>
        <end position="1026"/>
    </location>
</feature>
<feature type="repeat" description="ANK" evidence="3">
    <location>
        <begin position="179"/>
        <end position="211"/>
    </location>
</feature>
<reference evidence="4 5" key="1">
    <citation type="journal article" date="2024" name="Insects">
        <title>An Improved Chromosome-Level Genome Assembly of the Firefly Pyrocoelia pectoralis.</title>
        <authorList>
            <person name="Fu X."/>
            <person name="Meyer-Rochow V.B."/>
            <person name="Ballantyne L."/>
            <person name="Zhu X."/>
        </authorList>
    </citation>
    <scope>NUCLEOTIDE SEQUENCE [LARGE SCALE GENOMIC DNA]</scope>
    <source>
        <strain evidence="4">XCY_ONT2</strain>
    </source>
</reference>
<dbReference type="PROSITE" id="PS50297">
    <property type="entry name" value="ANK_REP_REGION"/>
    <property type="match status" value="23"/>
</dbReference>
<feature type="repeat" description="ANK" evidence="3">
    <location>
        <begin position="441"/>
        <end position="473"/>
    </location>
</feature>
<keyword evidence="1" id="KW-0677">Repeat</keyword>
<evidence type="ECO:0000313" key="5">
    <source>
        <dbReference type="Proteomes" id="UP001329430"/>
    </source>
</evidence>
<dbReference type="PANTHER" id="PTHR24198:SF165">
    <property type="entry name" value="ANKYRIN REPEAT-CONTAINING PROTEIN-RELATED"/>
    <property type="match status" value="1"/>
</dbReference>
<dbReference type="PRINTS" id="PR01415">
    <property type="entry name" value="ANKYRIN"/>
</dbReference>
<feature type="repeat" description="ANK" evidence="3">
    <location>
        <begin position="1255"/>
        <end position="1287"/>
    </location>
</feature>
<name>A0AAN7V7W1_9COLE</name>
<feature type="repeat" description="ANK" evidence="3">
    <location>
        <begin position="961"/>
        <end position="993"/>
    </location>
</feature>
<dbReference type="PANTHER" id="PTHR24198">
    <property type="entry name" value="ANKYRIN REPEAT AND PROTEIN KINASE DOMAIN-CONTAINING PROTEIN"/>
    <property type="match status" value="1"/>
</dbReference>
<protein>
    <submittedName>
        <fullName evidence="4">Uncharacterized protein</fullName>
    </submittedName>
</protein>
<evidence type="ECO:0000256" key="1">
    <source>
        <dbReference type="ARBA" id="ARBA00022737"/>
    </source>
</evidence>
<dbReference type="Proteomes" id="UP001329430">
    <property type="component" value="Chromosome 10"/>
</dbReference>
<dbReference type="Pfam" id="PF13637">
    <property type="entry name" value="Ank_4"/>
    <property type="match status" value="2"/>
</dbReference>
<feature type="repeat" description="ANK" evidence="3">
    <location>
        <begin position="864"/>
        <end position="896"/>
    </location>
</feature>
<dbReference type="SMART" id="SM00248">
    <property type="entry name" value="ANK"/>
    <property type="match status" value="43"/>
</dbReference>
<accession>A0AAN7V7W1</accession>
<feature type="repeat" description="ANK" evidence="3">
    <location>
        <begin position="738"/>
        <end position="770"/>
    </location>
</feature>
<comment type="caution">
    <text evidence="4">The sequence shown here is derived from an EMBL/GenBank/DDBJ whole genome shotgun (WGS) entry which is preliminary data.</text>
</comment>
<sequence>MRKGADATIVDAKGFSCLHHAVFSFAITDDLLKMGLDFNREDNDGNTPLLVAAEERRMPVVKLLIASGADIFAENKAGYSLIHYASRYGVNDIILDLLNKGANVNKKTGDGNTPLSLHIRDWHLEWSTVNLLIAQGADVNIIDNETGNSLLHLATERGQAKVMRALLGTAVSVNLKNNEGDTALHLAIKRDHYEIAQLLLAKGADANIGDNVGSTCLHSATSAENDRIVMALLKHGVNAGLANKSGETPMSQALRLGYGSIVPLLLTKVPAGSNSAVLFSAVAKGEVHTVKKLIDDDSLDINMRDEEGNTPLLLALANCRIGVIDYLLSKEVDVTVSNNNGFTGLHYAVELGDLRIMRQLLQRGCEIDALTVNNDTALLDAIASDYFHIAQLLLDHNAQIDIIPLTNYKGPCLHAACRSGAYEIVSRILQSDFNIDTFGTNGTTALIHAVSKQHRQIALTLIERGADITIVDDSLDSCLSLAITHQYCDIIKLLLDKGLQIDCLDECNSTPLRDALTNEKREVVKLLVSRGANVHLGETWPGYPLHAAVTNEMTDVAVTILDQGFDVNKSTISDGTAVYAAASKKNLSATMMLINRGASLDIFSENFSTILTYAAQNGWEDLTRERIRNGDNIHHRNNNGSTPLHLAIDESQVNVAKLLFKEILAQDCNDSQNNYLHCASEFGDNKIVSALLDKGYNINKQTYTGETPLLRALKSEKLSTAKLLLSEGADYNMIEYSEGNSCLHYFAQYGWDDMVSKMLREGFNVDIKTNVGSTPLHIATQFQNLSTIKLLLAHGADPLFQNNYDDTPFDYCIRNTCVQTLKTFLDKVDQKHVESAAFQAVDLSHVGLLDTFIKVGVGNFENSGGDTTLSQAVKNGHHSFARHLLDRGCNIDSVTSSGDSLLQLAVKSGDLDMVRLLLDGGADVNVTDSGGDSCLHHAVCGSEEMVMLFLDRCNLNLKNLEGLTPLLYALKGGYTESAQLLISVGADIQVKDFVGSNCLHYAVKAGSEEIVRQLVDNGMDIHKRNVEGDDCLDLAVHNGCVGVIKLLVSYGANPHQVNRFGENYLLKAIESNDDCVLDLLEKELNFNGQCNKGHTPFTMALETRNTTYAKMLLSKNANVHLRNRSGSNLHYAISQGVDIIAELLDLGLDPDEQDDRGNTPLLIAIKSEAVDTVKRLLERGANVHIRNNQYNSCLHCAVDQSNMELFSLLIATDTNLNCWNTLGETPLLRALKNEKLEYAHVLLSQGADCTVSDNENGSCLFYASRFGFTELVRTFISRGADVNQTHSDGSPLLAALEGKHTATVKHLIENGADIHSCISSATTWIDYVIPLNDVEIMEALIDKGIDLNCRLTRSDPLLITTFKERSRTMVDFLIAKGADIHITSFSTGDSCLHYAARAGYDDIVDDLLNKGLDIDRENNQRETPLRLAFIENNASTVTLLLSRGASVDNGNFQTTYLHHATKMGDNSLVLELIDRGSDLNVRNGDGDTPLVLAVSSNNVEVVKLLLEKGADYYLRNKLDRNLLHIAKSVGADDLVTEFVNLSLKDEELD</sequence>
<feature type="repeat" description="ANK" evidence="3">
    <location>
        <begin position="146"/>
        <end position="178"/>
    </location>
</feature>
<feature type="repeat" description="ANK" evidence="3">
    <location>
        <begin position="671"/>
        <end position="703"/>
    </location>
</feature>
<dbReference type="Gene3D" id="1.25.40.20">
    <property type="entry name" value="Ankyrin repeat-containing domain"/>
    <property type="match status" value="7"/>
</dbReference>
<feature type="repeat" description="ANK" evidence="3">
    <location>
        <begin position="639"/>
        <end position="661"/>
    </location>
</feature>
<evidence type="ECO:0000313" key="4">
    <source>
        <dbReference type="EMBL" id="KAK5638464.1"/>
    </source>
</evidence>
<feature type="repeat" description="ANK" evidence="3">
    <location>
        <begin position="340"/>
        <end position="372"/>
    </location>
</feature>
<dbReference type="Pfam" id="PF00023">
    <property type="entry name" value="Ank"/>
    <property type="match status" value="3"/>
</dbReference>
<feature type="repeat" description="ANK" evidence="3">
    <location>
        <begin position="1222"/>
        <end position="1254"/>
    </location>
</feature>
<organism evidence="4 5">
    <name type="scientific">Pyrocoelia pectoralis</name>
    <dbReference type="NCBI Taxonomy" id="417401"/>
    <lineage>
        <taxon>Eukaryota</taxon>
        <taxon>Metazoa</taxon>
        <taxon>Ecdysozoa</taxon>
        <taxon>Arthropoda</taxon>
        <taxon>Hexapoda</taxon>
        <taxon>Insecta</taxon>
        <taxon>Pterygota</taxon>
        <taxon>Neoptera</taxon>
        <taxon>Endopterygota</taxon>
        <taxon>Coleoptera</taxon>
        <taxon>Polyphaga</taxon>
        <taxon>Elateriformia</taxon>
        <taxon>Elateroidea</taxon>
        <taxon>Lampyridae</taxon>
        <taxon>Lampyrinae</taxon>
        <taxon>Pyrocoelia</taxon>
    </lineage>
</organism>
<dbReference type="InterPro" id="IPR036770">
    <property type="entry name" value="Ankyrin_rpt-contain_sf"/>
</dbReference>
<proteinExistence type="predicted"/>
<dbReference type="Pfam" id="PF12796">
    <property type="entry name" value="Ank_2"/>
    <property type="match status" value="12"/>
</dbReference>
<keyword evidence="2 3" id="KW-0040">ANK repeat</keyword>
<feature type="repeat" description="ANK" evidence="3">
    <location>
        <begin position="1156"/>
        <end position="1188"/>
    </location>
</feature>
<feature type="repeat" description="ANK" evidence="3">
    <location>
        <begin position="704"/>
        <end position="736"/>
    </location>
</feature>
<feature type="repeat" description="ANK" evidence="3">
    <location>
        <begin position="212"/>
        <end position="244"/>
    </location>
</feature>
<feature type="repeat" description="ANK" evidence="3">
    <location>
        <begin position="771"/>
        <end position="803"/>
    </location>
</feature>
<keyword evidence="5" id="KW-1185">Reference proteome</keyword>
<dbReference type="SUPFAM" id="SSF48403">
    <property type="entry name" value="Ankyrin repeat"/>
    <property type="match status" value="6"/>
</dbReference>
<evidence type="ECO:0000256" key="3">
    <source>
        <dbReference type="PROSITE-ProRule" id="PRU00023"/>
    </source>
</evidence>
<feature type="repeat" description="ANK" evidence="3">
    <location>
        <begin position="1387"/>
        <end position="1419"/>
    </location>
</feature>
<gene>
    <name evidence="4" type="ORF">RI129_012759</name>
</gene>
<feature type="repeat" description="ANK" evidence="3">
    <location>
        <begin position="1092"/>
        <end position="1124"/>
    </location>
</feature>
<feature type="repeat" description="ANK" evidence="3">
    <location>
        <begin position="44"/>
        <end position="76"/>
    </location>
</feature>
<feature type="repeat" description="ANK" evidence="3">
    <location>
        <begin position="110"/>
        <end position="144"/>
    </location>
</feature>
<feature type="repeat" description="ANK" evidence="3">
    <location>
        <begin position="1485"/>
        <end position="1517"/>
    </location>
</feature>
<feature type="repeat" description="ANK" evidence="3">
    <location>
        <begin position="1027"/>
        <end position="1059"/>
    </location>
</feature>